<evidence type="ECO:0000256" key="1">
    <source>
        <dbReference type="SAM" id="MobiDB-lite"/>
    </source>
</evidence>
<feature type="region of interest" description="Disordered" evidence="1">
    <location>
        <begin position="204"/>
        <end position="226"/>
    </location>
</feature>
<feature type="compositionally biased region" description="Pro residues" evidence="1">
    <location>
        <begin position="96"/>
        <end position="107"/>
    </location>
</feature>
<accession>A0A4S4MMR1</accession>
<feature type="region of interest" description="Disordered" evidence="1">
    <location>
        <begin position="150"/>
        <end position="188"/>
    </location>
</feature>
<keyword evidence="3" id="KW-1185">Reference proteome</keyword>
<feature type="compositionally biased region" description="Low complexity" evidence="1">
    <location>
        <begin position="460"/>
        <end position="472"/>
    </location>
</feature>
<organism evidence="2 3">
    <name type="scientific">Antrodiella citrinella</name>
    <dbReference type="NCBI Taxonomy" id="2447956"/>
    <lineage>
        <taxon>Eukaryota</taxon>
        <taxon>Fungi</taxon>
        <taxon>Dikarya</taxon>
        <taxon>Basidiomycota</taxon>
        <taxon>Agaricomycotina</taxon>
        <taxon>Agaricomycetes</taxon>
        <taxon>Polyporales</taxon>
        <taxon>Steccherinaceae</taxon>
        <taxon>Antrodiella</taxon>
    </lineage>
</organism>
<feature type="region of interest" description="Disordered" evidence="1">
    <location>
        <begin position="384"/>
        <end position="420"/>
    </location>
</feature>
<reference evidence="2 3" key="1">
    <citation type="submission" date="2019-02" db="EMBL/GenBank/DDBJ databases">
        <title>Genome sequencing of the rare red list fungi Antrodiella citrinella (Flaviporus citrinellus).</title>
        <authorList>
            <person name="Buettner E."/>
            <person name="Kellner H."/>
        </authorList>
    </citation>
    <scope>NUCLEOTIDE SEQUENCE [LARGE SCALE GENOMIC DNA]</scope>
    <source>
        <strain evidence="2 3">DSM 108506</strain>
    </source>
</reference>
<dbReference type="AlphaFoldDB" id="A0A4S4MMR1"/>
<gene>
    <name evidence="2" type="ORF">EUX98_g7702</name>
</gene>
<dbReference type="OrthoDB" id="3365472at2759"/>
<feature type="compositionally biased region" description="Low complexity" evidence="1">
    <location>
        <begin position="331"/>
        <end position="351"/>
    </location>
</feature>
<feature type="region of interest" description="Disordered" evidence="1">
    <location>
        <begin position="436"/>
        <end position="489"/>
    </location>
</feature>
<feature type="region of interest" description="Disordered" evidence="1">
    <location>
        <begin position="76"/>
        <end position="107"/>
    </location>
</feature>
<proteinExistence type="predicted"/>
<feature type="compositionally biased region" description="Polar residues" evidence="1">
    <location>
        <begin position="387"/>
        <end position="396"/>
    </location>
</feature>
<dbReference type="Proteomes" id="UP000308730">
    <property type="component" value="Unassembled WGS sequence"/>
</dbReference>
<feature type="compositionally biased region" description="Polar residues" evidence="1">
    <location>
        <begin position="214"/>
        <end position="226"/>
    </location>
</feature>
<sequence>MDIAFDSSWCPVCSRQILPKRYQVPIPPPPPPLPPSSLVSQTKAEPSARLSRTKHGTIRARTTGGLVHATGRVKPNCTIKRADKDSNKKSATTPPAAAPVPVEAPKPAAPLRHRTVIDQGPIPLYCSDECRLADLQSSFGRVALDYNPDRHVSPPLPPGPHNCFSDLSTQDESDDSSSTSSKSPVEQPVSEAYAALSRIYDLPPCPPPPPLLRTDTTSSNDSINDYSSGVMMAARRIQAALCPPQPAPKRASWSTPSAALSTTYALSATSRRTNEVIPGWTDGSNAWRASVYSFVAPPKADSPYAAQEAREASERAYRGFVATPHRSRGVYSTMGESSSMTSTSTSSYTTTAPPVRSNSEVDNLYSKFEASLLRRSESRASIAAQHALSTSPTGSVRSLPATCDSSSSLSSFTQHSRRRESTLLKAGAEGKLLVPNVTMRRTPSSLSNGESPPRMRRSPLSRQGSELSVEGSVLEEDEDITMRPQSLPVTQQRPEVRSWSYCDLLMYPIMQLPPKKEKRIERRVVDGKMVDVEVEVEVFPERKRLFNFPAQTSLPLKTAI</sequence>
<feature type="region of interest" description="Disordered" evidence="1">
    <location>
        <begin position="21"/>
        <end position="55"/>
    </location>
</feature>
<name>A0A4S4MMR1_9APHY</name>
<evidence type="ECO:0000313" key="2">
    <source>
        <dbReference type="EMBL" id="THH26488.1"/>
    </source>
</evidence>
<feature type="compositionally biased region" description="Pro residues" evidence="1">
    <location>
        <begin position="25"/>
        <end position="35"/>
    </location>
</feature>
<evidence type="ECO:0000313" key="3">
    <source>
        <dbReference type="Proteomes" id="UP000308730"/>
    </source>
</evidence>
<feature type="region of interest" description="Disordered" evidence="1">
    <location>
        <begin position="329"/>
        <end position="358"/>
    </location>
</feature>
<protein>
    <submittedName>
        <fullName evidence="2">Uncharacterized protein</fullName>
    </submittedName>
</protein>
<feature type="compositionally biased region" description="Polar residues" evidence="1">
    <location>
        <begin position="439"/>
        <end position="450"/>
    </location>
</feature>
<dbReference type="EMBL" id="SGPM01000343">
    <property type="protein sequence ID" value="THH26488.1"/>
    <property type="molecule type" value="Genomic_DNA"/>
</dbReference>
<comment type="caution">
    <text evidence="2">The sequence shown here is derived from an EMBL/GenBank/DDBJ whole genome shotgun (WGS) entry which is preliminary data.</text>
</comment>